<dbReference type="OrthoDB" id="767438at2759"/>
<comment type="caution">
    <text evidence="1">The sequence shown here is derived from an EMBL/GenBank/DDBJ whole genome shotgun (WGS) entry which is preliminary data.</text>
</comment>
<sequence length="585" mass="64325">MELVYLERRNGFNEDSASPEFSGRSGIDHRQLPIATREVQSDLGQAIYKQPLPSDEKKSRSCQSCHKSPCSCRSEVFHSDLYPTLPAKMMILEFLIRSLRHPRRTHNVSDLDDMISNGASTGSVVLGPSEKMMLDSLHSLVDAKTRPKSPSFFHSGAKMRKARSKSHIITQTEILKLISPETWEMSSPGASPLKKSTAELSMHEKMVSSCSDTPSVSSNQPVLSSCPSSLSAGLLQCIWKDGLPHFELSLDNPMAVYTANPIKAQDNDKSLDFIYLLHSDEQGRKDWLGNSTNVSRLVGKMKVSSSLVLNSDRSTSMETEFVLYGSPDDYLRQMQSSYAVTKGKGLAKRVTDIMKPSNLNSSPKHVWKFGKTSSQQIDDLTEISEGEQCSAKESVLRNLVADDLPTNQEIAAIVVRKQRHERRKSPVLGGWGLKFLEKAGTSHPRSSEDVDVQNRKGNAGSISAILPQGYHGGVALKNGGPAGLIQRWRSGGRCDCGGWDLGCPIRVLQNDGCGTSPQAESQAQDKKSVELSIKGAKKNEPMLRLVNIADDLHIIYFDSNLSPLQCFSTGIAIIHSQAPELYPKL</sequence>
<dbReference type="Proteomes" id="UP000479710">
    <property type="component" value="Unassembled WGS sequence"/>
</dbReference>
<evidence type="ECO:0000313" key="2">
    <source>
        <dbReference type="Proteomes" id="UP000479710"/>
    </source>
</evidence>
<protein>
    <recommendedName>
        <fullName evidence="3">DUF3527 domain-containing protein</fullName>
    </recommendedName>
</protein>
<evidence type="ECO:0008006" key="3">
    <source>
        <dbReference type="Google" id="ProtNLM"/>
    </source>
</evidence>
<keyword evidence="2" id="KW-1185">Reference proteome</keyword>
<gene>
    <name evidence="1" type="ORF">E2562_023958</name>
</gene>
<proteinExistence type="predicted"/>
<dbReference type="EMBL" id="SPHZ02000011">
    <property type="protein sequence ID" value="KAF0893324.1"/>
    <property type="molecule type" value="Genomic_DNA"/>
</dbReference>
<accession>A0A6G1C0B7</accession>
<reference evidence="1 2" key="1">
    <citation type="submission" date="2019-11" db="EMBL/GenBank/DDBJ databases">
        <title>Whole genome sequence of Oryza granulata.</title>
        <authorList>
            <person name="Li W."/>
        </authorList>
    </citation>
    <scope>NUCLEOTIDE SEQUENCE [LARGE SCALE GENOMIC DNA]</scope>
    <source>
        <strain evidence="2">cv. Menghai</strain>
        <tissue evidence="1">Leaf</tissue>
    </source>
</reference>
<organism evidence="1 2">
    <name type="scientific">Oryza meyeriana var. granulata</name>
    <dbReference type="NCBI Taxonomy" id="110450"/>
    <lineage>
        <taxon>Eukaryota</taxon>
        <taxon>Viridiplantae</taxon>
        <taxon>Streptophyta</taxon>
        <taxon>Embryophyta</taxon>
        <taxon>Tracheophyta</taxon>
        <taxon>Spermatophyta</taxon>
        <taxon>Magnoliopsida</taxon>
        <taxon>Liliopsida</taxon>
        <taxon>Poales</taxon>
        <taxon>Poaceae</taxon>
        <taxon>BOP clade</taxon>
        <taxon>Oryzoideae</taxon>
        <taxon>Oryzeae</taxon>
        <taxon>Oryzinae</taxon>
        <taxon>Oryza</taxon>
        <taxon>Oryza meyeriana</taxon>
    </lineage>
</organism>
<name>A0A6G1C0B7_9ORYZ</name>
<dbReference type="AlphaFoldDB" id="A0A6G1C0B7"/>
<evidence type="ECO:0000313" key="1">
    <source>
        <dbReference type="EMBL" id="KAF0893324.1"/>
    </source>
</evidence>
<dbReference type="PANTHER" id="PTHR31390:SF2">
    <property type="entry name" value="EXPRESSED PROTEIN"/>
    <property type="match status" value="1"/>
</dbReference>
<dbReference type="InterPro" id="IPR021916">
    <property type="entry name" value="DUF3527"/>
</dbReference>
<dbReference type="PANTHER" id="PTHR31390">
    <property type="entry name" value="EXPRESSED PROTEIN"/>
    <property type="match status" value="1"/>
</dbReference>
<dbReference type="Pfam" id="PF12043">
    <property type="entry name" value="DUF3527"/>
    <property type="match status" value="1"/>
</dbReference>